<dbReference type="InterPro" id="IPR044946">
    <property type="entry name" value="Restrct_endonuc_typeI_TRD_sf"/>
</dbReference>
<keyword evidence="2" id="KW-0680">Restriction system</keyword>
<dbReference type="AlphaFoldDB" id="T0S9Y1"/>
<gene>
    <name evidence="6" type="ORF">LLT6_13355</name>
</gene>
<dbReference type="CDD" id="cd17283">
    <property type="entry name" value="RMtype1_S_Hpy180ORF7835P_TRD2-CR2_like"/>
    <property type="match status" value="1"/>
</dbReference>
<evidence type="ECO:0000256" key="4">
    <source>
        <dbReference type="SAM" id="MobiDB-lite"/>
    </source>
</evidence>
<dbReference type="SUPFAM" id="SSF116734">
    <property type="entry name" value="DNA methylase specificity domain"/>
    <property type="match status" value="1"/>
</dbReference>
<evidence type="ECO:0000256" key="1">
    <source>
        <dbReference type="ARBA" id="ARBA00010923"/>
    </source>
</evidence>
<comment type="caution">
    <text evidence="6">The sequence shown here is derived from an EMBL/GenBank/DDBJ whole genome shotgun (WGS) entry which is preliminary data.</text>
</comment>
<dbReference type="InterPro" id="IPR000055">
    <property type="entry name" value="Restrct_endonuc_typeI_TRD"/>
</dbReference>
<evidence type="ECO:0000256" key="3">
    <source>
        <dbReference type="ARBA" id="ARBA00023125"/>
    </source>
</evidence>
<dbReference type="PANTHER" id="PTHR30408:SF12">
    <property type="entry name" value="TYPE I RESTRICTION ENZYME MJAVIII SPECIFICITY SUBUNIT"/>
    <property type="match status" value="1"/>
</dbReference>
<sequence length="242" mass="28279">MENFSGTNQRSKKDRRTRKTKKMVGTMAKIDDSVKKKVPELRFPGFTDDWEERKLGSLTTVVRGASPRPIQDPKWFDKESDIGWLRIADVTEQNGRIYHLEQHISKLGQEKTRVLTEPHLLLSIAATVGKPVVNYVKTGVHDGFLIFLNPTFEREFMFQWLEMFRPKWQKYGQPGSQVNLNSELVRNQEIVLPNYKEQQKIGSFFKQLDNTITLHQRKLDLLKEQKKATCKRCSLKMVPKFL</sequence>
<feature type="region of interest" description="Disordered" evidence="4">
    <location>
        <begin position="1"/>
        <end position="27"/>
    </location>
</feature>
<protein>
    <recommendedName>
        <fullName evidence="5">Type I restriction modification DNA specificity domain-containing protein</fullName>
    </recommendedName>
</protein>
<name>T0S9Y1_LACLC</name>
<dbReference type="Pfam" id="PF01420">
    <property type="entry name" value="Methylase_S"/>
    <property type="match status" value="1"/>
</dbReference>
<evidence type="ECO:0000313" key="7">
    <source>
        <dbReference type="Proteomes" id="UP000015854"/>
    </source>
</evidence>
<organism evidence="6 7">
    <name type="scientific">Lactococcus cremoris subsp. cremoris TIFN6</name>
    <dbReference type="NCBI Taxonomy" id="1234876"/>
    <lineage>
        <taxon>Bacteria</taxon>
        <taxon>Bacillati</taxon>
        <taxon>Bacillota</taxon>
        <taxon>Bacilli</taxon>
        <taxon>Lactobacillales</taxon>
        <taxon>Streptococcaceae</taxon>
        <taxon>Lactococcus</taxon>
        <taxon>Lactococcus cremoris subsp. cremoris</taxon>
    </lineage>
</organism>
<keyword evidence="3" id="KW-0238">DNA-binding</keyword>
<dbReference type="Proteomes" id="UP000015854">
    <property type="component" value="Unassembled WGS sequence"/>
</dbReference>
<reference evidence="6 7" key="1">
    <citation type="journal article" date="2013" name="ISME J.">
        <title>Multifactorial diversity sustains microbial community stability.</title>
        <authorList>
            <person name="Erkus O."/>
            <person name="de Jager V.C."/>
            <person name="Spus M."/>
            <person name="van Alen-Boerrigter I.J."/>
            <person name="van Rijswijck I.M."/>
            <person name="Hazelwood L."/>
            <person name="Janssen P.W."/>
            <person name="van Hijum S.A."/>
            <person name="Kleerebezem M."/>
            <person name="Smid E.J."/>
        </authorList>
    </citation>
    <scope>NUCLEOTIDE SEQUENCE [LARGE SCALE GENOMIC DNA]</scope>
    <source>
        <strain evidence="6 7">TIFN6</strain>
    </source>
</reference>
<proteinExistence type="inferred from homology"/>
<dbReference type="Gene3D" id="1.10.287.1120">
    <property type="entry name" value="Bipartite methylase S protein"/>
    <property type="match status" value="1"/>
</dbReference>
<dbReference type="GO" id="GO:0009307">
    <property type="term" value="P:DNA restriction-modification system"/>
    <property type="evidence" value="ECO:0007669"/>
    <property type="project" value="UniProtKB-KW"/>
</dbReference>
<evidence type="ECO:0000259" key="5">
    <source>
        <dbReference type="Pfam" id="PF01420"/>
    </source>
</evidence>
<feature type="non-terminal residue" evidence="6">
    <location>
        <position position="242"/>
    </location>
</feature>
<dbReference type="InterPro" id="IPR052021">
    <property type="entry name" value="Type-I_RS_S_subunit"/>
</dbReference>
<evidence type="ECO:0000256" key="2">
    <source>
        <dbReference type="ARBA" id="ARBA00022747"/>
    </source>
</evidence>
<feature type="compositionally biased region" description="Basic residues" evidence="4">
    <location>
        <begin position="10"/>
        <end position="22"/>
    </location>
</feature>
<accession>T0S9Y1</accession>
<feature type="domain" description="Type I restriction modification DNA specificity" evidence="5">
    <location>
        <begin position="48"/>
        <end position="223"/>
    </location>
</feature>
<evidence type="ECO:0000313" key="6">
    <source>
        <dbReference type="EMBL" id="EQC55947.1"/>
    </source>
</evidence>
<comment type="similarity">
    <text evidence="1">Belongs to the type-I restriction system S methylase family.</text>
</comment>
<dbReference type="EMBL" id="ATBB01000373">
    <property type="protein sequence ID" value="EQC55947.1"/>
    <property type="molecule type" value="Genomic_DNA"/>
</dbReference>
<dbReference type="GO" id="GO:0003677">
    <property type="term" value="F:DNA binding"/>
    <property type="evidence" value="ECO:0007669"/>
    <property type="project" value="UniProtKB-KW"/>
</dbReference>
<dbReference type="PANTHER" id="PTHR30408">
    <property type="entry name" value="TYPE-1 RESTRICTION ENZYME ECOKI SPECIFICITY PROTEIN"/>
    <property type="match status" value="1"/>
</dbReference>
<dbReference type="Gene3D" id="3.90.220.20">
    <property type="entry name" value="DNA methylase specificity domains"/>
    <property type="match status" value="1"/>
</dbReference>